<feature type="transmembrane region" description="Helical" evidence="3">
    <location>
        <begin position="144"/>
        <end position="173"/>
    </location>
</feature>
<protein>
    <recommendedName>
        <fullName evidence="2">Biotin transporter</fullName>
    </recommendedName>
</protein>
<dbReference type="PANTHER" id="PTHR34295:SF1">
    <property type="entry name" value="BIOTIN TRANSPORTER BIOY"/>
    <property type="match status" value="1"/>
</dbReference>
<evidence type="ECO:0000256" key="1">
    <source>
        <dbReference type="ARBA" id="ARBA00010692"/>
    </source>
</evidence>
<name>A0A9D1NPX8_9FIRM</name>
<dbReference type="GO" id="GO:0005886">
    <property type="term" value="C:plasma membrane"/>
    <property type="evidence" value="ECO:0007669"/>
    <property type="project" value="UniProtKB-SubCell"/>
</dbReference>
<evidence type="ECO:0000313" key="4">
    <source>
        <dbReference type="EMBL" id="HIV10342.1"/>
    </source>
</evidence>
<keyword evidence="2 3" id="KW-0472">Membrane</keyword>
<sequence length="183" mass="19398">MSDMKNVRKSTQLIALTGMAAAVLCIMAPWQIAIGPIPITLATFAIYIISSLLDWQRASIATGIYILLGMVGLPVFAGFKGGFHVVFGVTGGYIVGYVFLALINAAVCSRLRHWIKYPIGMLLGTAVLYAFGTAWYCVQSGSGLIPALAACVLPFLGFDILKIAAASLVAMAVKPALSKLRRA</sequence>
<keyword evidence="2" id="KW-1003">Cell membrane</keyword>
<comment type="subcellular location">
    <subcellularLocation>
        <location evidence="2">Cell membrane</location>
        <topology evidence="2">Multi-pass membrane protein</topology>
    </subcellularLocation>
</comment>
<keyword evidence="3" id="KW-0812">Transmembrane</keyword>
<gene>
    <name evidence="4" type="ORF">IAD28_01420</name>
</gene>
<evidence type="ECO:0000256" key="2">
    <source>
        <dbReference type="PIRNR" id="PIRNR016661"/>
    </source>
</evidence>
<dbReference type="Gene3D" id="1.10.1760.20">
    <property type="match status" value="1"/>
</dbReference>
<dbReference type="PANTHER" id="PTHR34295">
    <property type="entry name" value="BIOTIN TRANSPORTER BIOY"/>
    <property type="match status" value="1"/>
</dbReference>
<feature type="transmembrane region" description="Helical" evidence="3">
    <location>
        <begin position="60"/>
        <end position="79"/>
    </location>
</feature>
<reference evidence="4" key="2">
    <citation type="journal article" date="2021" name="PeerJ">
        <title>Extensive microbial diversity within the chicken gut microbiome revealed by metagenomics and culture.</title>
        <authorList>
            <person name="Gilroy R."/>
            <person name="Ravi A."/>
            <person name="Getino M."/>
            <person name="Pursley I."/>
            <person name="Horton D.L."/>
            <person name="Alikhan N.F."/>
            <person name="Baker D."/>
            <person name="Gharbi K."/>
            <person name="Hall N."/>
            <person name="Watson M."/>
            <person name="Adriaenssens E.M."/>
            <person name="Foster-Nyarko E."/>
            <person name="Jarju S."/>
            <person name="Secka A."/>
            <person name="Antonio M."/>
            <person name="Oren A."/>
            <person name="Chaudhuri R.R."/>
            <person name="La Ragione R."/>
            <person name="Hildebrand F."/>
            <person name="Pallen M.J."/>
        </authorList>
    </citation>
    <scope>NUCLEOTIDE SEQUENCE</scope>
    <source>
        <strain evidence="4">1370</strain>
    </source>
</reference>
<keyword evidence="2" id="KW-0813">Transport</keyword>
<dbReference type="GO" id="GO:0015225">
    <property type="term" value="F:biotin transmembrane transporter activity"/>
    <property type="evidence" value="ECO:0007669"/>
    <property type="project" value="UniProtKB-UniRule"/>
</dbReference>
<comment type="similarity">
    <text evidence="1 2">Belongs to the BioY family.</text>
</comment>
<dbReference type="EMBL" id="DVOL01000017">
    <property type="protein sequence ID" value="HIV10342.1"/>
    <property type="molecule type" value="Genomic_DNA"/>
</dbReference>
<reference evidence="4" key="1">
    <citation type="submission" date="2020-10" db="EMBL/GenBank/DDBJ databases">
        <authorList>
            <person name="Gilroy R."/>
        </authorList>
    </citation>
    <scope>NUCLEOTIDE SEQUENCE</scope>
    <source>
        <strain evidence="4">1370</strain>
    </source>
</reference>
<feature type="transmembrane region" description="Helical" evidence="3">
    <location>
        <begin position="12"/>
        <end position="30"/>
    </location>
</feature>
<evidence type="ECO:0000256" key="3">
    <source>
        <dbReference type="SAM" id="Phobius"/>
    </source>
</evidence>
<dbReference type="PIRSF" id="PIRSF016661">
    <property type="entry name" value="BioY"/>
    <property type="match status" value="1"/>
</dbReference>
<dbReference type="AlphaFoldDB" id="A0A9D1NPX8"/>
<feature type="transmembrane region" description="Helical" evidence="3">
    <location>
        <begin position="85"/>
        <end position="107"/>
    </location>
</feature>
<dbReference type="Pfam" id="PF02632">
    <property type="entry name" value="BioY"/>
    <property type="match status" value="1"/>
</dbReference>
<accession>A0A9D1NPX8</accession>
<feature type="transmembrane region" description="Helical" evidence="3">
    <location>
        <begin position="119"/>
        <end position="138"/>
    </location>
</feature>
<evidence type="ECO:0000313" key="5">
    <source>
        <dbReference type="Proteomes" id="UP000823960"/>
    </source>
</evidence>
<dbReference type="InterPro" id="IPR003784">
    <property type="entry name" value="BioY"/>
</dbReference>
<comment type="caution">
    <text evidence="4">The sequence shown here is derived from an EMBL/GenBank/DDBJ whole genome shotgun (WGS) entry which is preliminary data.</text>
</comment>
<proteinExistence type="inferred from homology"/>
<dbReference type="Proteomes" id="UP000823960">
    <property type="component" value="Unassembled WGS sequence"/>
</dbReference>
<feature type="transmembrane region" description="Helical" evidence="3">
    <location>
        <begin position="36"/>
        <end position="53"/>
    </location>
</feature>
<organism evidence="4 5">
    <name type="scientific">Candidatus Faeciplasma avium</name>
    <dbReference type="NCBI Taxonomy" id="2840798"/>
    <lineage>
        <taxon>Bacteria</taxon>
        <taxon>Bacillati</taxon>
        <taxon>Bacillota</taxon>
        <taxon>Clostridia</taxon>
        <taxon>Eubacteriales</taxon>
        <taxon>Oscillospiraceae</taxon>
        <taxon>Oscillospiraceae incertae sedis</taxon>
        <taxon>Candidatus Faeciplasma</taxon>
    </lineage>
</organism>
<keyword evidence="3" id="KW-1133">Transmembrane helix</keyword>